<accession>A0ACC1LZE7</accession>
<evidence type="ECO:0000313" key="2">
    <source>
        <dbReference type="Proteomes" id="UP001139981"/>
    </source>
</evidence>
<organism evidence="1 2">
    <name type="scientific">Coemansia aciculifera</name>
    <dbReference type="NCBI Taxonomy" id="417176"/>
    <lineage>
        <taxon>Eukaryota</taxon>
        <taxon>Fungi</taxon>
        <taxon>Fungi incertae sedis</taxon>
        <taxon>Zoopagomycota</taxon>
        <taxon>Kickxellomycotina</taxon>
        <taxon>Kickxellomycetes</taxon>
        <taxon>Kickxellales</taxon>
        <taxon>Kickxellaceae</taxon>
        <taxon>Coemansia</taxon>
    </lineage>
</organism>
<dbReference type="EMBL" id="JANBVB010001466">
    <property type="protein sequence ID" value="KAJ2890186.1"/>
    <property type="molecule type" value="Genomic_DNA"/>
</dbReference>
<sequence>MRHEHIDFYFLVTMLTITVKSQDIFSGKALALLCSLKRTTESFYSLKTLAIILRDCTNDELSDMPGALKHAREFVAFVKQLKPQVNSVQIEYEGEAEDQDTLSCRAFQQLLGGLYSDSESRHLTLVNSGLLLPATSSASLGLTKIDTIWDTCFDEAIEIICLHAATLTELSVACAQPTKIAKLLESIPGSSECLVYPNMRKLSLSSGNISRYVCKPFHHDYVPFPQLQSLSLDMVYPFSDDVLFRGNVTTLKYLYIASEPATIYTLNNSKTFDGKRFTNLRHVKVCAVYTNSSTDAATAELVIDFIIKIAGNAQTLEIEGRVSKELLISALSIPEHCNGLRLLSTNDLCLDFAEVVAVIRALPVISDLFCQLLGLGDQLKCLSREQLVEYAESKCGDVGRNFKCWNLWHNHNTVVEVAALSAMLLAIICPKSTYNVVTSSMRAVYNDNVQKALDTQPFSEHRESLERLLFTGWD</sequence>
<protein>
    <submittedName>
        <fullName evidence="1">Uncharacterized protein</fullName>
    </submittedName>
</protein>
<name>A0ACC1LZE7_9FUNG</name>
<comment type="caution">
    <text evidence="1">The sequence shown here is derived from an EMBL/GenBank/DDBJ whole genome shotgun (WGS) entry which is preliminary data.</text>
</comment>
<keyword evidence="2" id="KW-1185">Reference proteome</keyword>
<gene>
    <name evidence="1" type="ORF">IWW38_004271</name>
</gene>
<reference evidence="1" key="1">
    <citation type="submission" date="2022-07" db="EMBL/GenBank/DDBJ databases">
        <title>Phylogenomic reconstructions and comparative analyses of Kickxellomycotina fungi.</title>
        <authorList>
            <person name="Reynolds N.K."/>
            <person name="Stajich J.E."/>
            <person name="Barry K."/>
            <person name="Grigoriev I.V."/>
            <person name="Crous P."/>
            <person name="Smith M.E."/>
        </authorList>
    </citation>
    <scope>NUCLEOTIDE SEQUENCE</scope>
    <source>
        <strain evidence="1">CBS 190363</strain>
    </source>
</reference>
<evidence type="ECO:0000313" key="1">
    <source>
        <dbReference type="EMBL" id="KAJ2890186.1"/>
    </source>
</evidence>
<proteinExistence type="predicted"/>
<dbReference type="Proteomes" id="UP001139981">
    <property type="component" value="Unassembled WGS sequence"/>
</dbReference>